<dbReference type="PANTHER" id="PTHR36985:SF1">
    <property type="entry name" value="TRANSLOCATION AND ASSEMBLY MODULE SUBUNIT TAMB"/>
    <property type="match status" value="1"/>
</dbReference>
<dbReference type="EMBL" id="JAHCDA010000004">
    <property type="protein sequence ID" value="MBS7813174.1"/>
    <property type="molecule type" value="Genomic_DNA"/>
</dbReference>
<proteinExistence type="predicted"/>
<evidence type="ECO:0000256" key="1">
    <source>
        <dbReference type="ARBA" id="ARBA00004167"/>
    </source>
</evidence>
<dbReference type="Proteomes" id="UP000766336">
    <property type="component" value="Unassembled WGS sequence"/>
</dbReference>
<keyword evidence="7" id="KW-1185">Reference proteome</keyword>
<evidence type="ECO:0000256" key="3">
    <source>
        <dbReference type="ARBA" id="ARBA00022989"/>
    </source>
</evidence>
<keyword evidence="4" id="KW-0472">Membrane</keyword>
<dbReference type="RefSeq" id="WP_213671871.1">
    <property type="nucleotide sequence ID" value="NZ_JAHCDA010000004.1"/>
</dbReference>
<dbReference type="InterPro" id="IPR007452">
    <property type="entry name" value="TamB_C"/>
</dbReference>
<evidence type="ECO:0000313" key="6">
    <source>
        <dbReference type="EMBL" id="MBS7813174.1"/>
    </source>
</evidence>
<evidence type="ECO:0000256" key="2">
    <source>
        <dbReference type="ARBA" id="ARBA00022692"/>
    </source>
</evidence>
<dbReference type="Pfam" id="PF04357">
    <property type="entry name" value="TamB"/>
    <property type="match status" value="1"/>
</dbReference>
<feature type="domain" description="Translocation and assembly module TamB C-terminal" evidence="5">
    <location>
        <begin position="879"/>
        <end position="1233"/>
    </location>
</feature>
<comment type="subcellular location">
    <subcellularLocation>
        <location evidence="1">Membrane</location>
        <topology evidence="1">Single-pass membrane protein</topology>
    </subcellularLocation>
</comment>
<name>A0ABS5QHU6_9PROT</name>
<evidence type="ECO:0000256" key="4">
    <source>
        <dbReference type="ARBA" id="ARBA00023136"/>
    </source>
</evidence>
<reference evidence="6 7" key="1">
    <citation type="submission" date="2021-05" db="EMBL/GenBank/DDBJ databases">
        <title>Roseococcus sp. XZZS9, whole genome shotgun sequencing project.</title>
        <authorList>
            <person name="Zhao G."/>
            <person name="Shen L."/>
        </authorList>
    </citation>
    <scope>NUCLEOTIDE SEQUENCE [LARGE SCALE GENOMIC DNA]</scope>
    <source>
        <strain evidence="6 7">XZZS9</strain>
    </source>
</reference>
<keyword evidence="3" id="KW-1133">Transmembrane helix</keyword>
<gene>
    <name evidence="6" type="ORF">KHU32_19670</name>
</gene>
<comment type="caution">
    <text evidence="6">The sequence shown here is derived from an EMBL/GenBank/DDBJ whole genome shotgun (WGS) entry which is preliminary data.</text>
</comment>
<protein>
    <submittedName>
        <fullName evidence="6">Translocation/assembly module TamB domain-containing protein</fullName>
    </submittedName>
</protein>
<sequence>MRWLGLLLAILILIPVLLVGALLTPFGLNAAAGLAMRFVPGLELEGVSGPLPGQLAVRRLAMRDAQGAWIEVENARIELAWRELFDRRVRLTSVRAGRIALHRLPPSDPNAPPAEPTPIAIPSVPQLPVAIRIDALEAERIEIGEAVAGQAAALSLAGSLSLEAQRLQTALTATRLDRPGSVVVNAALQNAALTAHVEASEPPGGLVAALAGQPQAPFAARIDLEGPASGAEWRLVASLGETGAELGGRLSVAPDGAAAVTLDGTVRPGPFVPEAQRALADRITPSLSLRRAADNAITIERLTVALPAGRAELSGTLSAAQALAFRFRAEPARPETFAGLLPEGMGWTALTLDGEVGGTVTVPELDLRVAGTGLHGAGAADEMLGQTVMLNATVRGADRRVDATLQAERLRATVRGPAASPFDVAFNLEARDPPTTQGTVSAEGRLTGTAEAPHIEARVTTERLTASGRLLESFAVTARATLQEVIAEATGRLDGKPLNVALQAGRDDQRLRLTKLEGSYAGIAFNGHGEGGLPTGPFDGALRLEAPDLAPLGMGLAGRLTLDLQARAIPGATGMAAQGVELRLNGTGVGVGATRASAQVEMTGTLAALNFRLGVTAPAYGLDLAGHLGQEGALNVITLSRLEARAAQDALRLAAPARILVTETGELTLQPARLTSRRGGTLALNGQLAGGNVTARADISNVPLGPLSGGLVAGTVSGQVNATGPSAAPQVDANIRVAGLRSTDPSFASIPAAAIAATARMQGQAFRAQAQVNAGPSVQLNIEASQSQGLGPAAPFEATVRGRLDLGQLARPFLAGGADRFAGRAVLDLRASGTAAAPELAGTVVLSEGSYSNPIYGVRLDGLAARIAAQGQRLVISSFSARTAGGGTLAAQGWVEPMGEGLPAEIRLTANRARPVSGETGEATIDADITVRGPLTDGGSLAGRVTIQRAEIRIPEQFGGSVPSVGPVREIGPLPPGRRPPPAPRPATAAARPQLPMTLNLTIAAPRAVFVRGRGLEAELGGEITIGGTVAAPVPSGGLRMRRGTFDLIGRQLQFTRGNIGFDSGTFMPTLDFLATSRSRSHTINLTVTGTPTAPELKVTAEPELPQDDALARLLFDRETSKLSPFELAGIAQAVAQLAGVMPAGAGVLDRLRSAVGLDRLGVGSDGDNPRGAAVEAGRYVAPGVYVGVRQGTSGGTPGVGVQVELTPRLRLEGQTSTGPGGDRLGVTWEYEY</sequence>
<keyword evidence="2" id="KW-0812">Transmembrane</keyword>
<evidence type="ECO:0000259" key="5">
    <source>
        <dbReference type="Pfam" id="PF04357"/>
    </source>
</evidence>
<evidence type="ECO:0000313" key="7">
    <source>
        <dbReference type="Proteomes" id="UP000766336"/>
    </source>
</evidence>
<accession>A0ABS5QHU6</accession>
<dbReference type="PANTHER" id="PTHR36985">
    <property type="entry name" value="TRANSLOCATION AND ASSEMBLY MODULE SUBUNIT TAMB"/>
    <property type="match status" value="1"/>
</dbReference>
<organism evidence="6 7">
    <name type="scientific">Roseococcus pinisoli</name>
    <dbReference type="NCBI Taxonomy" id="2835040"/>
    <lineage>
        <taxon>Bacteria</taxon>
        <taxon>Pseudomonadati</taxon>
        <taxon>Pseudomonadota</taxon>
        <taxon>Alphaproteobacteria</taxon>
        <taxon>Acetobacterales</taxon>
        <taxon>Roseomonadaceae</taxon>
        <taxon>Roseococcus</taxon>
    </lineage>
</organism>